<gene>
    <name evidence="1" type="ORF">MRB53_006190</name>
</gene>
<organism evidence="1 2">
    <name type="scientific">Persea americana</name>
    <name type="common">Avocado</name>
    <dbReference type="NCBI Taxonomy" id="3435"/>
    <lineage>
        <taxon>Eukaryota</taxon>
        <taxon>Viridiplantae</taxon>
        <taxon>Streptophyta</taxon>
        <taxon>Embryophyta</taxon>
        <taxon>Tracheophyta</taxon>
        <taxon>Spermatophyta</taxon>
        <taxon>Magnoliopsida</taxon>
        <taxon>Magnoliidae</taxon>
        <taxon>Laurales</taxon>
        <taxon>Lauraceae</taxon>
        <taxon>Persea</taxon>
    </lineage>
</organism>
<keyword evidence="2" id="KW-1185">Reference proteome</keyword>
<dbReference type="Proteomes" id="UP001234297">
    <property type="component" value="Chromosome 2"/>
</dbReference>
<proteinExistence type="predicted"/>
<evidence type="ECO:0000313" key="1">
    <source>
        <dbReference type="EMBL" id="KAJ8644442.1"/>
    </source>
</evidence>
<accession>A0ACC2MFA6</accession>
<reference evidence="1 2" key="1">
    <citation type="journal article" date="2022" name="Hortic Res">
        <title>A haplotype resolved chromosomal level avocado genome allows analysis of novel avocado genes.</title>
        <authorList>
            <person name="Nath O."/>
            <person name="Fletcher S.J."/>
            <person name="Hayward A."/>
            <person name="Shaw L.M."/>
            <person name="Masouleh A.K."/>
            <person name="Furtado A."/>
            <person name="Henry R.J."/>
            <person name="Mitter N."/>
        </authorList>
    </citation>
    <scope>NUCLEOTIDE SEQUENCE [LARGE SCALE GENOMIC DNA]</scope>
    <source>
        <strain evidence="2">cv. Hass</strain>
    </source>
</reference>
<protein>
    <submittedName>
        <fullName evidence="1">Uncharacterized protein</fullName>
    </submittedName>
</protein>
<comment type="caution">
    <text evidence="1">The sequence shown here is derived from an EMBL/GenBank/DDBJ whole genome shotgun (WGS) entry which is preliminary data.</text>
</comment>
<dbReference type="EMBL" id="CM056810">
    <property type="protein sequence ID" value="KAJ8644442.1"/>
    <property type="molecule type" value="Genomic_DNA"/>
</dbReference>
<evidence type="ECO:0000313" key="2">
    <source>
        <dbReference type="Proteomes" id="UP001234297"/>
    </source>
</evidence>
<name>A0ACC2MFA6_PERAE</name>
<sequence>MDSISNSSSEQVIDRISSLPDALLLHVLSFLDVCQAVRTGILSSRWRVLWTSISSLDFNQYQFKGYKGFDPLDDLEEEEDPYQRHNLLYNEFNYDEDDDDDDNDDGGDADGGDSASDNADEFIKFVERSLLLHGAPKINKFSLTCDYRKKLEYFIDGWILAATRKDVKEFYLEFPYSIDDSYSLPCWLLKCGSLISLSLDGCLMGVPKSVYLSSLLSLSLYSIRMEVGSIPALLSGCPMLEELVLDKCSISSGRLRILPSSSSTALRLKRLKVVFCSNQSGNEIGLEVEAPNLEFLSLFGVKIHKNPLRNMLFLREAHLGIYFTGWNHKLHCTLESWLKDLKHVKVLGLCSSCIEVLSFLGERYQPSYCSKTKCLVLESELQRSELPGIANLLWRSHDLENLIINLPTRMISGPSQTPEEEDFINEYWRRLKFSFPCMVNSLMTVKISGFMGRKCKSAQIMLRKCRSTVDCDIVSSIFEKQDTEIELVRFFLTNAVSLKKMTVQFCDKPDFLEGQEWSKILLRTSQKLTAIPRTSSCAELSLLNK</sequence>